<reference evidence="1" key="1">
    <citation type="submission" date="2021-02" db="EMBL/GenBank/DDBJ databases">
        <authorList>
            <person name="Nowell W R."/>
        </authorList>
    </citation>
    <scope>NUCLEOTIDE SEQUENCE</scope>
</reference>
<name>A0A8S2RI64_9BILA</name>
<accession>A0A8S2RI64</accession>
<proteinExistence type="predicted"/>
<organism evidence="1 3">
    <name type="scientific">Rotaria magnacalcarata</name>
    <dbReference type="NCBI Taxonomy" id="392030"/>
    <lineage>
        <taxon>Eukaryota</taxon>
        <taxon>Metazoa</taxon>
        <taxon>Spiralia</taxon>
        <taxon>Gnathifera</taxon>
        <taxon>Rotifera</taxon>
        <taxon>Eurotatoria</taxon>
        <taxon>Bdelloidea</taxon>
        <taxon>Philodinida</taxon>
        <taxon>Philodinidae</taxon>
        <taxon>Rotaria</taxon>
    </lineage>
</organism>
<sequence>LINIDNATSINFINPVNTIVSGEVIVERNENISIQEALRQINIQMIDSSNIYDGLETLLLGSADESLSNQQVN</sequence>
<feature type="non-terminal residue" evidence="1">
    <location>
        <position position="1"/>
    </location>
</feature>
<evidence type="ECO:0000313" key="3">
    <source>
        <dbReference type="Proteomes" id="UP000681967"/>
    </source>
</evidence>
<evidence type="ECO:0000313" key="2">
    <source>
        <dbReference type="EMBL" id="CAF4271292.1"/>
    </source>
</evidence>
<dbReference type="Proteomes" id="UP000681967">
    <property type="component" value="Unassembled WGS sequence"/>
</dbReference>
<dbReference type="AlphaFoldDB" id="A0A8S2RI64"/>
<gene>
    <name evidence="1" type="ORF">BYL167_LOCUS22315</name>
    <name evidence="2" type="ORF">SMN809_LOCUS24849</name>
</gene>
<dbReference type="EMBL" id="CAJOBH010012351">
    <property type="protein sequence ID" value="CAF4168882.1"/>
    <property type="molecule type" value="Genomic_DNA"/>
</dbReference>
<comment type="caution">
    <text evidence="1">The sequence shown here is derived from an EMBL/GenBank/DDBJ whole genome shotgun (WGS) entry which is preliminary data.</text>
</comment>
<dbReference type="EMBL" id="CAJOBI010030701">
    <property type="protein sequence ID" value="CAF4271292.1"/>
    <property type="molecule type" value="Genomic_DNA"/>
</dbReference>
<evidence type="ECO:0000313" key="1">
    <source>
        <dbReference type="EMBL" id="CAF4168882.1"/>
    </source>
</evidence>
<dbReference type="Proteomes" id="UP000676336">
    <property type="component" value="Unassembled WGS sequence"/>
</dbReference>
<protein>
    <submittedName>
        <fullName evidence="1">Uncharacterized protein</fullName>
    </submittedName>
</protein>